<reference evidence="3" key="1">
    <citation type="submission" date="2017-04" db="EMBL/GenBank/DDBJ databases">
        <authorList>
            <person name="Varghese N."/>
            <person name="Submissions S."/>
        </authorList>
    </citation>
    <scope>NUCLEOTIDE SEQUENCE [LARGE SCALE GENOMIC DNA]</scope>
    <source>
        <strain evidence="3">DSM 12126</strain>
    </source>
</reference>
<proteinExistence type="predicted"/>
<protein>
    <recommendedName>
        <fullName evidence="1">DUF5977 domain-containing protein</fullName>
    </recommendedName>
</protein>
<accession>A0A1W2EF14</accession>
<dbReference type="EMBL" id="FWXT01000006">
    <property type="protein sequence ID" value="SMD08360.1"/>
    <property type="molecule type" value="Genomic_DNA"/>
</dbReference>
<dbReference type="Pfam" id="PF19404">
    <property type="entry name" value="DUF5977"/>
    <property type="match status" value="1"/>
</dbReference>
<gene>
    <name evidence="2" type="ORF">SAMN04488524_4754</name>
</gene>
<evidence type="ECO:0000313" key="3">
    <source>
        <dbReference type="Proteomes" id="UP000192756"/>
    </source>
</evidence>
<keyword evidence="3" id="KW-1185">Reference proteome</keyword>
<name>A0A1W2EF14_9SPHI</name>
<dbReference type="AlphaFoldDB" id="A0A1W2EF14"/>
<organism evidence="2 3">
    <name type="scientific">Pedobacter africanus</name>
    <dbReference type="NCBI Taxonomy" id="151894"/>
    <lineage>
        <taxon>Bacteria</taxon>
        <taxon>Pseudomonadati</taxon>
        <taxon>Bacteroidota</taxon>
        <taxon>Sphingobacteriia</taxon>
        <taxon>Sphingobacteriales</taxon>
        <taxon>Sphingobacteriaceae</taxon>
        <taxon>Pedobacter</taxon>
    </lineage>
</organism>
<feature type="domain" description="DUF5977" evidence="1">
    <location>
        <begin position="1092"/>
        <end position="1156"/>
    </location>
</feature>
<evidence type="ECO:0000313" key="2">
    <source>
        <dbReference type="EMBL" id="SMD08360.1"/>
    </source>
</evidence>
<dbReference type="OrthoDB" id="680656at2"/>
<dbReference type="RefSeq" id="WP_144009040.1">
    <property type="nucleotide sequence ID" value="NZ_FWXT01000006.1"/>
</dbReference>
<evidence type="ECO:0000259" key="1">
    <source>
        <dbReference type="Pfam" id="PF19404"/>
    </source>
</evidence>
<dbReference type="Proteomes" id="UP000192756">
    <property type="component" value="Unassembled WGS sequence"/>
</dbReference>
<sequence length="1238" mass="138094">MHKLFVNALERLRESQFDHLLRLTIAMLFFACPVFGQFDYKNQAHSPSPNSASIAKLGSTDVNLYTGVPAIVSELHSLAGRNYAIPINLFYNASGIKVQDVASNVGLGWSISTNCIVTRVVNGLPDEDPAAGYFGSDMGEKITGVLTAAEMEAISNNEKDSEPDVFYFNLNGETGKFVFDKNKNPLVLGNAGVRILNSPFKKELQVDGWIIMNASGTKFYLGSSSATIESTSSTSYFQDASKTITYDSTWYLEKIETPNNVETINFTYTSGDPISVTHYSKKMKMRNKIVNTFRREVKILWFIKIQSAGSSPTEISIVDQEFWDSNIVQTVASPKYLTAITTSDQSAYFFYKPISRPDLTNGKVMDKIEIKDYTSQLMKTFRFHMSDKIATETDPSETTASQDKHRLMLDGVDLETVAGNTKQLFRYKYNSTPLPQRNSSKTDAWGYYNNNQYGYFPDETVVDEAKSMSVDKMIAGILEEIVFASGGYKRFAYECNSYYDDYTGAPTPGGGIRVKRILEVPGLGAPKQSTYTYWPGERLRANPVYQTMIDHRQSMVSYKFGAIIPQGTAGQAIPSIPLPPHSLQNRSVGPIGTPLVPSMPYGGMVNSVAQALGNIISDLQPMTLTRYSPFVINSSTPYNNLSDSEGAYVGYGTVAVENSEGKAVYTFTDMEQFPDVSNQIRVNASFQPTAVLYSDITPFSPFTSYAAARGRVKSINYYDSSNQLVKTVNNNYTFSDITKSVPGLRCALGIVSIDGYYAYDKYYNLGRYDHISFSLLSQETTETTHTRASGTNTRVEKKSISDYYPTYPFLLANQSMENSDGSVMSTQYKYVGNKDQVSYQHQSETDAAEQLHTDGRYTVLLEQTAKRDNVAINTQKTGYKKWQVNNKTLTLPEFTYQGNGSTSKIVGQNFGYDESGNLLQTSKNNGVKTTVKWGNNQLYPTLEAVNASASEIYEEDFENALGTLGEAESGEKFHAGAYAVNFTLPNSRKYKITYWYRQDNKWLFSGNIPYTGATTLNQGDAIDNVLISPVDAVCSKKSYHPSYGLTFSASGNAVNYFTYDDLFRLRLVKDKHKDIIKQYVYNDVSTYAGEVFFNQKHVQEFRKSECTNPNYVGLVGTYTVPAGRYHSYISQEDADAKAQAEANAKGQRYVDLVGECGPHAPLITSTSEGSTYYSIAKSFDDNKRILCNIKAVCRDVDGNLYDHFFSVQFEHYETEKSGYLNLDDTSVEELYVISTTVN</sequence>
<dbReference type="STRING" id="151894.SAMN04488524_4754"/>
<dbReference type="InterPro" id="IPR046020">
    <property type="entry name" value="DUF5977"/>
</dbReference>